<keyword evidence="3" id="KW-1185">Reference proteome</keyword>
<accession>A2SEI2</accession>
<name>A2SEI2_METPP</name>
<dbReference type="AlphaFoldDB" id="A2SEI2"/>
<evidence type="ECO:0000256" key="1">
    <source>
        <dbReference type="SAM" id="MobiDB-lite"/>
    </source>
</evidence>
<evidence type="ECO:0000313" key="2">
    <source>
        <dbReference type="EMBL" id="ABM93971.1"/>
    </source>
</evidence>
<reference evidence="2 3" key="1">
    <citation type="journal article" date="2007" name="J. Bacteriol.">
        <title>Whole-genome analysis of the methyl tert-butyl ether-degrading beta-proteobacterium Methylibium petroleiphilum PM1.</title>
        <authorList>
            <person name="Kane S.R."/>
            <person name="Chakicherla A.Y."/>
            <person name="Chain P.S.G."/>
            <person name="Schmidt R."/>
            <person name="Shin M.W."/>
            <person name="Legler T.C."/>
            <person name="Scow K.M."/>
            <person name="Larimer F.W."/>
            <person name="Lucas S.M."/>
            <person name="Richardson P.M."/>
            <person name="Hristova K.R."/>
        </authorList>
    </citation>
    <scope>NUCLEOTIDE SEQUENCE [LARGE SCALE GENOMIC DNA]</scope>
    <source>
        <strain evidence="3">ATCC BAA-1232 / LMG 22953 / PM1</strain>
    </source>
</reference>
<gene>
    <name evidence="2" type="ordered locus">Mpe_A1009</name>
</gene>
<dbReference type="EMBL" id="CP000555">
    <property type="protein sequence ID" value="ABM93971.1"/>
    <property type="molecule type" value="Genomic_DNA"/>
</dbReference>
<dbReference type="HOGENOM" id="CLU_1883336_0_0_4"/>
<protein>
    <submittedName>
        <fullName evidence="2">Uncharacterized protein</fullName>
    </submittedName>
</protein>
<dbReference type="STRING" id="420662.Mpe_A1009"/>
<proteinExistence type="predicted"/>
<dbReference type="Proteomes" id="UP000000366">
    <property type="component" value="Chromosome"/>
</dbReference>
<dbReference type="KEGG" id="mpt:Mpe_A1009"/>
<evidence type="ECO:0000313" key="3">
    <source>
        <dbReference type="Proteomes" id="UP000000366"/>
    </source>
</evidence>
<feature type="region of interest" description="Disordered" evidence="1">
    <location>
        <begin position="1"/>
        <end position="28"/>
    </location>
</feature>
<organism evidence="2 3">
    <name type="scientific">Methylibium petroleiphilum (strain ATCC BAA-1232 / LMG 22953 / PM1)</name>
    <dbReference type="NCBI Taxonomy" id="420662"/>
    <lineage>
        <taxon>Bacteria</taxon>
        <taxon>Pseudomonadati</taxon>
        <taxon>Pseudomonadota</taxon>
        <taxon>Betaproteobacteria</taxon>
        <taxon>Burkholderiales</taxon>
        <taxon>Sphaerotilaceae</taxon>
        <taxon>Methylibium</taxon>
    </lineage>
</organism>
<sequence length="135" mass="14599">MPGRDRPQDPAPPADKSADSPLMVTLPKGTALPPALTITGLQDETLRTSLCLMRVLENKQMGMHAGEYRAAAAELSGALRALATDDLRLVARSMMPVLCELAENVLFERAHRLVLGGGAERERALQVSEALWARI</sequence>